<dbReference type="EMBL" id="BAAAVS010000024">
    <property type="protein sequence ID" value="GAA3038388.1"/>
    <property type="molecule type" value="Genomic_DNA"/>
</dbReference>
<keyword evidence="4" id="KW-1133">Transmembrane helix</keyword>
<comment type="caution">
    <text evidence="5">The sequence shown here is derived from an EMBL/GenBank/DDBJ whole genome shotgun (WGS) entry which is preliminary data.</text>
</comment>
<evidence type="ECO:0000313" key="5">
    <source>
        <dbReference type="EMBL" id="GAA3038388.1"/>
    </source>
</evidence>
<sequence>MAKSAPHDDDSDETGTANDLSSVKRRARASSAPESSESTDSSEPSVGDTSTPADGGEFSLTINAAMLRKAGIAAGALIVVALLAIGGWQWYSARQQIRAFGEVKSAASTFIVTSIEYTSSDKVDKAKEAQGPLVTGKMREELSQDRAAETKAVRDQGIKATAKVDSAAVESISGNEATALMIVTATGTSNLSPTPQKRTVALRLNLRREGGKWLVAESKGVGDFSPTGSTPAPGAPAPTPN</sequence>
<accession>A0ABP6LGC0</accession>
<reference evidence="6" key="1">
    <citation type="journal article" date="2019" name="Int. J. Syst. Evol. Microbiol.">
        <title>The Global Catalogue of Microorganisms (GCM) 10K type strain sequencing project: providing services to taxonomists for standard genome sequencing and annotation.</title>
        <authorList>
            <consortium name="The Broad Institute Genomics Platform"/>
            <consortium name="The Broad Institute Genome Sequencing Center for Infectious Disease"/>
            <person name="Wu L."/>
            <person name="Ma J."/>
        </authorList>
    </citation>
    <scope>NUCLEOTIDE SEQUENCE [LARGE SCALE GENOMIC DNA]</scope>
    <source>
        <strain evidence="6">JCM 14234</strain>
    </source>
</reference>
<comment type="subcellular location">
    <subcellularLocation>
        <location evidence="1">Membrane</location>
    </subcellularLocation>
</comment>
<gene>
    <name evidence="5" type="ORF">GCM10010528_18660</name>
</gene>
<evidence type="ECO:0008006" key="7">
    <source>
        <dbReference type="Google" id="ProtNLM"/>
    </source>
</evidence>
<evidence type="ECO:0000256" key="3">
    <source>
        <dbReference type="SAM" id="MobiDB-lite"/>
    </source>
</evidence>
<evidence type="ECO:0000313" key="6">
    <source>
        <dbReference type="Proteomes" id="UP001501035"/>
    </source>
</evidence>
<feature type="region of interest" description="Disordered" evidence="3">
    <location>
        <begin position="219"/>
        <end position="241"/>
    </location>
</feature>
<keyword evidence="4" id="KW-0812">Transmembrane</keyword>
<feature type="region of interest" description="Disordered" evidence="3">
    <location>
        <begin position="1"/>
        <end position="55"/>
    </location>
</feature>
<dbReference type="Proteomes" id="UP001501035">
    <property type="component" value="Unassembled WGS sequence"/>
</dbReference>
<dbReference type="PANTHER" id="PTHR37042">
    <property type="entry name" value="OUTER MEMBRANE PROTEIN RV1973"/>
    <property type="match status" value="1"/>
</dbReference>
<keyword evidence="2 4" id="KW-0472">Membrane</keyword>
<evidence type="ECO:0000256" key="4">
    <source>
        <dbReference type="SAM" id="Phobius"/>
    </source>
</evidence>
<evidence type="ECO:0000256" key="1">
    <source>
        <dbReference type="ARBA" id="ARBA00004370"/>
    </source>
</evidence>
<keyword evidence="6" id="KW-1185">Reference proteome</keyword>
<name>A0ABP6LGC0_9ACTN</name>
<dbReference type="PANTHER" id="PTHR37042:SF4">
    <property type="entry name" value="OUTER MEMBRANE PROTEIN RV1973"/>
    <property type="match status" value="1"/>
</dbReference>
<dbReference type="RefSeq" id="WP_290705666.1">
    <property type="nucleotide sequence ID" value="NZ_BAAAVS010000024.1"/>
</dbReference>
<evidence type="ECO:0000256" key="2">
    <source>
        <dbReference type="ARBA" id="ARBA00023136"/>
    </source>
</evidence>
<protein>
    <recommendedName>
        <fullName evidence="7">Mce-associated membrane protein</fullName>
    </recommendedName>
</protein>
<organism evidence="5 6">
    <name type="scientific">Gordonia defluvii</name>
    <dbReference type="NCBI Taxonomy" id="283718"/>
    <lineage>
        <taxon>Bacteria</taxon>
        <taxon>Bacillati</taxon>
        <taxon>Actinomycetota</taxon>
        <taxon>Actinomycetes</taxon>
        <taxon>Mycobacteriales</taxon>
        <taxon>Gordoniaceae</taxon>
        <taxon>Gordonia</taxon>
    </lineage>
</organism>
<proteinExistence type="predicted"/>
<feature type="compositionally biased region" description="Low complexity" evidence="3">
    <location>
        <begin position="29"/>
        <end position="45"/>
    </location>
</feature>
<feature type="transmembrane region" description="Helical" evidence="4">
    <location>
        <begin position="70"/>
        <end position="91"/>
    </location>
</feature>